<evidence type="ECO:0000313" key="2">
    <source>
        <dbReference type="Proteomes" id="UP000001694"/>
    </source>
</evidence>
<dbReference type="eggNOG" id="arCOG04036">
    <property type="taxonomic scope" value="Archaea"/>
</dbReference>
<evidence type="ECO:0000313" key="1">
    <source>
        <dbReference type="EMBL" id="ACB39296.1"/>
    </source>
</evidence>
<dbReference type="EMBL" id="CP001014">
    <property type="protein sequence ID" value="ACB39296.1"/>
    <property type="molecule type" value="Genomic_DNA"/>
</dbReference>
<keyword evidence="2" id="KW-1185">Reference proteome</keyword>
<dbReference type="Proteomes" id="UP000001694">
    <property type="component" value="Chromosome"/>
</dbReference>
<dbReference type="RefSeq" id="WP_012349717.1">
    <property type="nucleotide sequence ID" value="NC_010525.1"/>
</dbReference>
<name>B1YBR2_PYRNV</name>
<dbReference type="AlphaFoldDB" id="B1YBR2"/>
<dbReference type="HOGENOM" id="CLU_158399_0_0_2"/>
<protein>
    <submittedName>
        <fullName evidence="1">Uncharacterized protein</fullName>
    </submittedName>
</protein>
<dbReference type="GeneID" id="6165328"/>
<gene>
    <name evidence="1" type="ordered locus">Tneu_0346</name>
</gene>
<sequence>MRHREIPPGTLPFFLAYQTENREFFHIPHFKMYVISDLSPSSYTLSFIWYGVKIQGEKETAIEFTADNIPWVGRKTKFVLVLFPTEGGYQPLLRVEIPLGDAMFHWDRIAYAILQERLHNLLGDGYIVSQI</sequence>
<reference evidence="1" key="1">
    <citation type="submission" date="2008-03" db="EMBL/GenBank/DDBJ databases">
        <title>Complete sequence of Thermoproteus neutrophilus V24Sta.</title>
        <authorList>
            <consortium name="US DOE Joint Genome Institute"/>
            <person name="Copeland A."/>
            <person name="Lucas S."/>
            <person name="Lapidus A."/>
            <person name="Glavina del Rio T."/>
            <person name="Dalin E."/>
            <person name="Tice H."/>
            <person name="Bruce D."/>
            <person name="Goodwin L."/>
            <person name="Pitluck S."/>
            <person name="Sims D."/>
            <person name="Brettin T."/>
            <person name="Detter J.C."/>
            <person name="Han C."/>
            <person name="Kuske C.R."/>
            <person name="Schmutz J."/>
            <person name="Larimer F."/>
            <person name="Land M."/>
            <person name="Hauser L."/>
            <person name="Kyrpides N."/>
            <person name="Mikhailova N."/>
            <person name="Biddle J.F."/>
            <person name="Zhang Z."/>
            <person name="Fitz-Gibbon S.T."/>
            <person name="Lowe T.M."/>
            <person name="Saltikov C."/>
            <person name="House C.H."/>
            <person name="Richardson P."/>
        </authorList>
    </citation>
    <scope>NUCLEOTIDE SEQUENCE [LARGE SCALE GENOMIC DNA]</scope>
    <source>
        <strain evidence="1">V24Sta</strain>
    </source>
</reference>
<proteinExistence type="predicted"/>
<dbReference type="STRING" id="444157.Tneu_0346"/>
<dbReference type="KEGG" id="tne:Tneu_0346"/>
<accession>B1YBR2</accession>
<organism evidence="1 2">
    <name type="scientific">Pyrobaculum neutrophilum (strain DSM 2338 / JCM 9278 / NBRC 100436 / V24Sta)</name>
    <name type="common">Thermoproteus neutrophilus</name>
    <dbReference type="NCBI Taxonomy" id="444157"/>
    <lineage>
        <taxon>Archaea</taxon>
        <taxon>Thermoproteota</taxon>
        <taxon>Thermoprotei</taxon>
        <taxon>Thermoproteales</taxon>
        <taxon>Thermoproteaceae</taxon>
        <taxon>Pyrobaculum</taxon>
    </lineage>
</organism>